<dbReference type="InterPro" id="IPR011993">
    <property type="entry name" value="PH-like_dom_sf"/>
</dbReference>
<evidence type="ECO:0000313" key="11">
    <source>
        <dbReference type="Proteomes" id="UP000283509"/>
    </source>
</evidence>
<dbReference type="PRINTS" id="PR01415">
    <property type="entry name" value="ANKYRIN"/>
</dbReference>
<feature type="repeat" description="ANK" evidence="7">
    <location>
        <begin position="339"/>
        <end position="371"/>
    </location>
</feature>
<dbReference type="GO" id="GO:0005929">
    <property type="term" value="C:cilium"/>
    <property type="evidence" value="ECO:0007669"/>
    <property type="project" value="TreeGrafter"/>
</dbReference>
<dbReference type="PROSITE" id="PS50229">
    <property type="entry name" value="WH1"/>
    <property type="match status" value="1"/>
</dbReference>
<comment type="caution">
    <text evidence="10">The sequence shown here is derived from an EMBL/GenBank/DDBJ whole genome shotgun (WGS) entry which is preliminary data.</text>
</comment>
<evidence type="ECO:0000313" key="10">
    <source>
        <dbReference type="EMBL" id="ROT81277.1"/>
    </source>
</evidence>
<dbReference type="Proteomes" id="UP000283509">
    <property type="component" value="Unassembled WGS sequence"/>
</dbReference>
<dbReference type="PANTHER" id="PTHR24178">
    <property type="entry name" value="MOLTING PROTEIN MLT-4"/>
    <property type="match status" value="1"/>
</dbReference>
<evidence type="ECO:0000256" key="2">
    <source>
        <dbReference type="ARBA" id="ARBA00022490"/>
    </source>
</evidence>
<protein>
    <submittedName>
        <fullName evidence="10">Putative serine/threonine-protein phosphatase 6 regulatory ankyrin repeat subunit B-like</fullName>
    </submittedName>
</protein>
<dbReference type="InterPro" id="IPR036770">
    <property type="entry name" value="Ankyrin_rpt-contain_sf"/>
</dbReference>
<dbReference type="SUPFAM" id="SSF50729">
    <property type="entry name" value="PH domain-like"/>
    <property type="match status" value="1"/>
</dbReference>
<evidence type="ECO:0000256" key="8">
    <source>
        <dbReference type="SAM" id="MobiDB-lite"/>
    </source>
</evidence>
<feature type="repeat" description="ANK" evidence="7">
    <location>
        <begin position="466"/>
        <end position="498"/>
    </location>
</feature>
<evidence type="ECO:0000256" key="4">
    <source>
        <dbReference type="ARBA" id="ARBA00022737"/>
    </source>
</evidence>
<dbReference type="InterPro" id="IPR000697">
    <property type="entry name" value="WH1/EVH1_dom"/>
</dbReference>
<dbReference type="GO" id="GO:1904108">
    <property type="term" value="P:protein localization to ciliary inversin compartment"/>
    <property type="evidence" value="ECO:0007669"/>
    <property type="project" value="TreeGrafter"/>
</dbReference>
<dbReference type="OrthoDB" id="20872at2759"/>
<evidence type="ECO:0000256" key="5">
    <source>
        <dbReference type="ARBA" id="ARBA00023043"/>
    </source>
</evidence>
<evidence type="ECO:0000256" key="7">
    <source>
        <dbReference type="PROSITE-ProRule" id="PRU00023"/>
    </source>
</evidence>
<accession>A0A3R7MFM9</accession>
<keyword evidence="11" id="KW-1185">Reference proteome</keyword>
<dbReference type="Pfam" id="PF12796">
    <property type="entry name" value="Ank_2"/>
    <property type="match status" value="3"/>
</dbReference>
<keyword evidence="2" id="KW-0963">Cytoplasm</keyword>
<keyword evidence="5 7" id="KW-0040">ANK repeat</keyword>
<dbReference type="STRING" id="6689.A0A3R7MFM9"/>
<evidence type="ECO:0000256" key="3">
    <source>
        <dbReference type="ARBA" id="ARBA00022553"/>
    </source>
</evidence>
<name>A0A3R7MFM9_PENVA</name>
<dbReference type="Gene3D" id="3.90.810.10">
    <property type="entry name" value="CRIB domain"/>
    <property type="match status" value="1"/>
</dbReference>
<feature type="region of interest" description="Disordered" evidence="8">
    <location>
        <begin position="17"/>
        <end position="36"/>
    </location>
</feature>
<reference evidence="10 11" key="1">
    <citation type="submission" date="2018-04" db="EMBL/GenBank/DDBJ databases">
        <authorList>
            <person name="Zhang X."/>
            <person name="Yuan J."/>
            <person name="Li F."/>
            <person name="Xiang J."/>
        </authorList>
    </citation>
    <scope>NUCLEOTIDE SEQUENCE [LARGE SCALE GENOMIC DNA]</scope>
    <source>
        <tissue evidence="10">Muscle</tissue>
    </source>
</reference>
<dbReference type="InterPro" id="IPR011026">
    <property type="entry name" value="WAS_C"/>
</dbReference>
<reference evidence="10 11" key="2">
    <citation type="submission" date="2019-01" db="EMBL/GenBank/DDBJ databases">
        <title>The decoding of complex shrimp genome reveals the adaptation for benthos swimmer, frequently molting mechanism and breeding impact on genome.</title>
        <authorList>
            <person name="Sun Y."/>
            <person name="Gao Y."/>
            <person name="Yu Y."/>
        </authorList>
    </citation>
    <scope>NUCLEOTIDE SEQUENCE [LARGE SCALE GENOMIC DNA]</scope>
    <source>
        <tissue evidence="10">Muscle</tissue>
    </source>
</reference>
<keyword evidence="4" id="KW-0677">Repeat</keyword>
<feature type="repeat" description="ANK" evidence="7">
    <location>
        <begin position="372"/>
        <end position="392"/>
    </location>
</feature>
<dbReference type="InterPro" id="IPR002110">
    <property type="entry name" value="Ankyrin_rpt"/>
</dbReference>
<sequence>MDLYKSISSFAEFAPRGALRSEPRKPSRWPRRHHDGIDEDAAAQTLQHTEGENQAVFRMLGPQCQTLATAVVHMYGTEPPHHDSWCKIHSGVASLTKDVGKVFIQVDDSARGQRVFEQEIHREFSYYDSGSHFHHFKSDEKMIGFNFVDKADAKTFLDAVIKQLFKRRRRSEGHLGQTQHQELQDRDKDFSQYNEYKEFGNGLRDFFRAVGLNQQQMEDRETRKYVYDFIIQSGGVEEAKREYLKDSSRNTAQHRPFPAPPPPLEEFADGIHPIDPGEIMEDDLSYPSAHDAIAMVVGKEILETKNMGLIHKAARDGRADEVLKLSEKGEDLSALTGATKNTPLHYAAYEGHTDVVELLLHKQCDPNPSNATGDTPLHLSALTGKADVVERLSDCEDIDVNNSSATSETLLVYAREESHMLDVLRNPETISPEGNTPLHYASLAGHTEVVKLLLMKKADVKRETPTHHTALHYAALRGDAVLVKVLILHGADPNAKDERSTTPLHYAALCGHTSVVELLVEERADINIRTDMGLSVLHKASFYGRLSTAQKLVELEGTLVDTRDKENLSAEDTALIRGHVHTAWWLNKNARQADLQDQKHLMNICMSRYKQSGDFYHAYCREKNASAEALATAVDFGVCDMHYQDERGRTLLHVAAEQGDRPKIGVLLERGALPTARTHDGKTPSDLAREKGHLEAAKAIADEVKVEETDREKTKLYTSLLNSITKAAKANLKGDDKEQADRLGAVKEASSLLASGAPLEPTEGHSCYPLHLAIANNCTSLLPLLLAAGAPMTSSADSVSPMQLAWRTQDITTWVGVVVTRAVIHKILMEMSLLDADLQPLAKSLVNSLEGKKPWDAKVSITENSAITLDSLLFRACANGATTFAWWIWHSGGSAVSQNKDKRTPLHAALDSGHLDTATNLVLHMGANLFLPDNVGRAPVDHIPDVTRRQILKASLVRECRRLADESEKAREPTQKQEAKQFVLLLLSLYSEYSNTLCWKTVFGWLNYQLSESDDWMEKLVYDIRNQNAKDCEDEGSASKFCDVTCNDLLELITENRAKYSVFKVKMANTERDMPMNTLSKIVEKAVILSCGKEFPLFLHLLVQVGGQKVNQELEVCWASPLHYAALKNNASAARYLVSHGASVEAKDRFGNTPAHYACMYGYKDLGDFLRTGQVNRCGLTAMDLLDGYKNYLKLYELDSESLLDIDMQKTNTGPQRTKALLNEFKKKWEGEEAVRISARWGTCPGRLTSPGKFSTCSGGQCTENYYFLPLSLF</sequence>
<dbReference type="SUPFAM" id="SSF47912">
    <property type="entry name" value="Wiscott-Aldrich syndrome protein, WASP, C-terminal domain"/>
    <property type="match status" value="1"/>
</dbReference>
<comment type="subcellular location">
    <subcellularLocation>
        <location evidence="1">Cytoplasm</location>
        <location evidence="1">Cytoskeleton</location>
    </subcellularLocation>
</comment>
<dbReference type="EMBL" id="QCYY01000996">
    <property type="protein sequence ID" value="ROT81277.1"/>
    <property type="molecule type" value="Genomic_DNA"/>
</dbReference>
<dbReference type="Gene3D" id="1.25.40.20">
    <property type="entry name" value="Ankyrin repeat-containing domain"/>
    <property type="match status" value="6"/>
</dbReference>
<feature type="repeat" description="ANK" evidence="7">
    <location>
        <begin position="433"/>
        <end position="465"/>
    </location>
</feature>
<evidence type="ECO:0000259" key="9">
    <source>
        <dbReference type="PROSITE" id="PS50229"/>
    </source>
</evidence>
<evidence type="ECO:0000256" key="6">
    <source>
        <dbReference type="ARBA" id="ARBA00023212"/>
    </source>
</evidence>
<organism evidence="10 11">
    <name type="scientific">Penaeus vannamei</name>
    <name type="common">Whiteleg shrimp</name>
    <name type="synonym">Litopenaeus vannamei</name>
    <dbReference type="NCBI Taxonomy" id="6689"/>
    <lineage>
        <taxon>Eukaryota</taxon>
        <taxon>Metazoa</taxon>
        <taxon>Ecdysozoa</taxon>
        <taxon>Arthropoda</taxon>
        <taxon>Crustacea</taxon>
        <taxon>Multicrustacea</taxon>
        <taxon>Malacostraca</taxon>
        <taxon>Eumalacostraca</taxon>
        <taxon>Eucarida</taxon>
        <taxon>Decapoda</taxon>
        <taxon>Dendrobranchiata</taxon>
        <taxon>Penaeoidea</taxon>
        <taxon>Penaeidae</taxon>
        <taxon>Penaeus</taxon>
    </lineage>
</organism>
<evidence type="ECO:0000256" key="1">
    <source>
        <dbReference type="ARBA" id="ARBA00004245"/>
    </source>
</evidence>
<dbReference type="GO" id="GO:0007015">
    <property type="term" value="P:actin filament organization"/>
    <property type="evidence" value="ECO:0007669"/>
    <property type="project" value="InterPro"/>
</dbReference>
<dbReference type="SMART" id="SM00248">
    <property type="entry name" value="ANK"/>
    <property type="match status" value="13"/>
</dbReference>
<dbReference type="Gene3D" id="2.30.29.30">
    <property type="entry name" value="Pleckstrin-homology domain (PH domain)/Phosphotyrosine-binding domain (PTB)"/>
    <property type="match status" value="1"/>
</dbReference>
<keyword evidence="3" id="KW-0597">Phosphoprotein</keyword>
<feature type="domain" description="WH1" evidence="9">
    <location>
        <begin position="59"/>
        <end position="167"/>
    </location>
</feature>
<feature type="repeat" description="ANK" evidence="7">
    <location>
        <begin position="1120"/>
        <end position="1149"/>
    </location>
</feature>
<dbReference type="SMART" id="SM00461">
    <property type="entry name" value="WH1"/>
    <property type="match status" value="1"/>
</dbReference>
<dbReference type="PROSITE" id="PS50088">
    <property type="entry name" value="ANK_REPEAT"/>
    <property type="match status" value="8"/>
</dbReference>
<feature type="repeat" description="ANK" evidence="7">
    <location>
        <begin position="901"/>
        <end position="934"/>
    </location>
</feature>
<dbReference type="InterPro" id="IPR036936">
    <property type="entry name" value="CRIB_dom_sf"/>
</dbReference>
<keyword evidence="6" id="KW-0206">Cytoskeleton</keyword>
<gene>
    <name evidence="10" type="ORF">C7M84_025565</name>
</gene>
<dbReference type="SUPFAM" id="SSF48403">
    <property type="entry name" value="Ankyrin repeat"/>
    <property type="match status" value="2"/>
</dbReference>
<feature type="repeat" description="ANK" evidence="7">
    <location>
        <begin position="499"/>
        <end position="531"/>
    </location>
</feature>
<dbReference type="PROSITE" id="PS50297">
    <property type="entry name" value="ANK_REP_REGION"/>
    <property type="match status" value="8"/>
</dbReference>
<feature type="repeat" description="ANK" evidence="7">
    <location>
        <begin position="647"/>
        <end position="679"/>
    </location>
</feature>
<dbReference type="GO" id="GO:0005856">
    <property type="term" value="C:cytoskeleton"/>
    <property type="evidence" value="ECO:0007669"/>
    <property type="project" value="UniProtKB-SubCell"/>
</dbReference>
<proteinExistence type="predicted"/>
<dbReference type="Pfam" id="PF00568">
    <property type="entry name" value="WH1"/>
    <property type="match status" value="1"/>
</dbReference>
<dbReference type="Pfam" id="PF00023">
    <property type="entry name" value="Ank"/>
    <property type="match status" value="2"/>
</dbReference>
<dbReference type="AlphaFoldDB" id="A0A3R7MFM9"/>